<name>A0A498LXW4_LABRO</name>
<protein>
    <submittedName>
        <fullName evidence="2">Uncharacterized protein</fullName>
    </submittedName>
</protein>
<proteinExistence type="predicted"/>
<feature type="compositionally biased region" description="Basic residues" evidence="1">
    <location>
        <begin position="43"/>
        <end position="55"/>
    </location>
</feature>
<sequence length="85" mass="9825">MSSEGWVQRSAVTPVNVSRRRGANRSRRICKKSDRKSKSLSIRQKRGKKKSKNRKNGPDHEIPNVISTSMMDNQAKSEMFQFLFD</sequence>
<feature type="compositionally biased region" description="Polar residues" evidence="1">
    <location>
        <begin position="1"/>
        <end position="13"/>
    </location>
</feature>
<organism evidence="2 3">
    <name type="scientific">Labeo rohita</name>
    <name type="common">Indian major carp</name>
    <name type="synonym">Cyprinus rohita</name>
    <dbReference type="NCBI Taxonomy" id="84645"/>
    <lineage>
        <taxon>Eukaryota</taxon>
        <taxon>Metazoa</taxon>
        <taxon>Chordata</taxon>
        <taxon>Craniata</taxon>
        <taxon>Vertebrata</taxon>
        <taxon>Euteleostomi</taxon>
        <taxon>Actinopterygii</taxon>
        <taxon>Neopterygii</taxon>
        <taxon>Teleostei</taxon>
        <taxon>Ostariophysi</taxon>
        <taxon>Cypriniformes</taxon>
        <taxon>Cyprinidae</taxon>
        <taxon>Labeoninae</taxon>
        <taxon>Labeonini</taxon>
        <taxon>Labeo</taxon>
    </lineage>
</organism>
<keyword evidence="3" id="KW-1185">Reference proteome</keyword>
<evidence type="ECO:0000256" key="1">
    <source>
        <dbReference type="SAM" id="MobiDB-lite"/>
    </source>
</evidence>
<accession>A0A498LXW4</accession>
<feature type="compositionally biased region" description="Basic residues" evidence="1">
    <location>
        <begin position="18"/>
        <end position="35"/>
    </location>
</feature>
<evidence type="ECO:0000313" key="2">
    <source>
        <dbReference type="EMBL" id="RXN13071.1"/>
    </source>
</evidence>
<dbReference type="EMBL" id="QBIY01013005">
    <property type="protein sequence ID" value="RXN13071.1"/>
    <property type="molecule type" value="Genomic_DNA"/>
</dbReference>
<dbReference type="AlphaFoldDB" id="A0A498LXW4"/>
<gene>
    <name evidence="2" type="ORF">ROHU_029203</name>
</gene>
<reference evidence="2 3" key="1">
    <citation type="submission" date="2018-03" db="EMBL/GenBank/DDBJ databases">
        <title>Draft genome sequence of Rohu Carp (Labeo rohita).</title>
        <authorList>
            <person name="Das P."/>
            <person name="Kushwaha B."/>
            <person name="Joshi C.G."/>
            <person name="Kumar D."/>
            <person name="Nagpure N.S."/>
            <person name="Sahoo L."/>
            <person name="Das S.P."/>
            <person name="Bit A."/>
            <person name="Patnaik S."/>
            <person name="Meher P.K."/>
            <person name="Jayasankar P."/>
            <person name="Koringa P.G."/>
            <person name="Patel N.V."/>
            <person name="Hinsu A.T."/>
            <person name="Kumar R."/>
            <person name="Pandey M."/>
            <person name="Agarwal S."/>
            <person name="Srivastava S."/>
            <person name="Singh M."/>
            <person name="Iquebal M.A."/>
            <person name="Jaiswal S."/>
            <person name="Angadi U.B."/>
            <person name="Kumar N."/>
            <person name="Raza M."/>
            <person name="Shah T.M."/>
            <person name="Rai A."/>
            <person name="Jena J.K."/>
        </authorList>
    </citation>
    <scope>NUCLEOTIDE SEQUENCE [LARGE SCALE GENOMIC DNA]</scope>
    <source>
        <strain evidence="2">DASCIFA01</strain>
        <tissue evidence="2">Testis</tissue>
    </source>
</reference>
<dbReference type="Proteomes" id="UP000290572">
    <property type="component" value="Unassembled WGS sequence"/>
</dbReference>
<comment type="caution">
    <text evidence="2">The sequence shown here is derived from an EMBL/GenBank/DDBJ whole genome shotgun (WGS) entry which is preliminary data.</text>
</comment>
<evidence type="ECO:0000313" key="3">
    <source>
        <dbReference type="Proteomes" id="UP000290572"/>
    </source>
</evidence>
<feature type="region of interest" description="Disordered" evidence="1">
    <location>
        <begin position="1"/>
        <end position="72"/>
    </location>
</feature>